<dbReference type="Proteomes" id="UP000294225">
    <property type="component" value="Unassembled WGS sequence"/>
</dbReference>
<accession>A0A4R0IET6</accession>
<evidence type="ECO:0000313" key="3">
    <source>
        <dbReference type="Proteomes" id="UP000292385"/>
    </source>
</evidence>
<gene>
    <name evidence="1" type="ORF">E0H58_32410</name>
    <name evidence="2" type="ORF">E0H92_35010</name>
</gene>
<dbReference type="Proteomes" id="UP000292385">
    <property type="component" value="Unassembled WGS sequence"/>
</dbReference>
<organism evidence="2 4">
    <name type="scientific">Kribbella speibonae</name>
    <dbReference type="NCBI Taxonomy" id="1572660"/>
    <lineage>
        <taxon>Bacteria</taxon>
        <taxon>Bacillati</taxon>
        <taxon>Actinomycetota</taxon>
        <taxon>Actinomycetes</taxon>
        <taxon>Propionibacteriales</taxon>
        <taxon>Kribbellaceae</taxon>
        <taxon>Kribbella</taxon>
    </lineage>
</organism>
<proteinExistence type="predicted"/>
<dbReference type="EMBL" id="SJKC01000006">
    <property type="protein sequence ID" value="TCC31751.1"/>
    <property type="molecule type" value="Genomic_DNA"/>
</dbReference>
<dbReference type="EMBL" id="SJJY01000008">
    <property type="protein sequence ID" value="TCC19594.1"/>
    <property type="molecule type" value="Genomic_DNA"/>
</dbReference>
<evidence type="ECO:0000313" key="4">
    <source>
        <dbReference type="Proteomes" id="UP000294225"/>
    </source>
</evidence>
<comment type="caution">
    <text evidence="2">The sequence shown here is derived from an EMBL/GenBank/DDBJ whole genome shotgun (WGS) entry which is preliminary data.</text>
</comment>
<reference evidence="3 4" key="1">
    <citation type="submission" date="2019-02" db="EMBL/GenBank/DDBJ databases">
        <title>Kribbella capetownensis sp. nov. and Kribbella speibonae sp. nov., isolated from soil.</title>
        <authorList>
            <person name="Curtis S.M."/>
            <person name="Norton I."/>
            <person name="Everest G.J."/>
            <person name="Meyers P.R."/>
        </authorList>
    </citation>
    <scope>NUCLEOTIDE SEQUENCE [LARGE SCALE GENOMIC DNA]</scope>
    <source>
        <strain evidence="1 3">SK5</strain>
        <strain evidence="2 4">YM55</strain>
    </source>
</reference>
<evidence type="ECO:0000313" key="1">
    <source>
        <dbReference type="EMBL" id="TCC19594.1"/>
    </source>
</evidence>
<name>A0A4R0IET6_9ACTN</name>
<keyword evidence="3" id="KW-1185">Reference proteome</keyword>
<evidence type="ECO:0000313" key="2">
    <source>
        <dbReference type="EMBL" id="TCC31751.1"/>
    </source>
</evidence>
<sequence>MDDKRDNGERILRTLVGEGRLEEAIEYAQDKVGAGEQWATDWIPAVRAADRDQVSAIQYFLTKRADEALPDLLANKQGGRTKLWMADTDWAAYGDLRVRRTEPGRAEIALACWHVYRDFARYVGNNPPDDAETELAPEGTAVVDLALTVGVVNDLAARHEAVGVPRPLGNGSHLAVVVPLPTS</sequence>
<dbReference type="AlphaFoldDB" id="A0A4R0IET6"/>
<dbReference type="RefSeq" id="WP_131466706.1">
    <property type="nucleotide sequence ID" value="NZ_SJJY01000008.1"/>
</dbReference>
<protein>
    <submittedName>
        <fullName evidence="2">Uncharacterized protein</fullName>
    </submittedName>
</protein>